<accession>A0A8J8PB01</accession>
<gene>
    <name evidence="10" type="ORF">A3207_08215</name>
</gene>
<keyword evidence="6 8" id="KW-1133">Transmembrane helix</keyword>
<dbReference type="PANTHER" id="PTHR31412">
    <property type="entry name" value="ZINC METALLOPROTEASE EGY1"/>
    <property type="match status" value="1"/>
</dbReference>
<sequence length="462" mass="50586">MSADANEEIKWIYSLVEKHFPIYESKVDANSITLYVNPKDRSTVSAEFSEIQKELKNKGFIAAFDYTGGEYILLVLRGPAPQQKSKKKTLLNKVLLVLTFITTTIAGMVLWSGYDSSSGMWTLQTALMGAVTFAVPLMAILGIHELGHYYAAKRHGISASLPYFIPSIPPFGTFGAFISLREPMPDRKTLVDIGAAGPMCGFLVTIPVAILGLYLTGQGGVVAGDISAGAAYVTIQPIYNLMAYFFPSVDGLVMHPTAFAAWVGFFVTAINLLPVGQLDGGHIARGLFGDKAKYLGYAAFLVLFICALLYDGWLLFALLVILLGITHPAPLDNMSKIDNKTKAFGAITLLLILITFVPEPLHVAEADYSFNVENVQYPENSIVFELVNTGNTGYDVEISLSEKVEYKIWADGIEVDGKLHIDRESSKEIRVEAYPDDPEIKKVTVYLHSPGDEDIQIFNLAS</sequence>
<evidence type="ECO:0000256" key="1">
    <source>
        <dbReference type="ARBA" id="ARBA00004141"/>
    </source>
</evidence>
<evidence type="ECO:0000256" key="5">
    <source>
        <dbReference type="ARBA" id="ARBA00022946"/>
    </source>
</evidence>
<feature type="transmembrane region" description="Helical" evidence="8">
    <location>
        <begin position="163"/>
        <end position="181"/>
    </location>
</feature>
<feature type="domain" description="Peptidase M50" evidence="9">
    <location>
        <begin position="133"/>
        <end position="289"/>
    </location>
</feature>
<dbReference type="InterPro" id="IPR044838">
    <property type="entry name" value="EGY1-like"/>
</dbReference>
<evidence type="ECO:0000256" key="8">
    <source>
        <dbReference type="SAM" id="Phobius"/>
    </source>
</evidence>
<dbReference type="EMBL" id="LVVT01000018">
    <property type="protein sequence ID" value="TQS82084.1"/>
    <property type="molecule type" value="Genomic_DNA"/>
</dbReference>
<evidence type="ECO:0000313" key="11">
    <source>
        <dbReference type="Proteomes" id="UP000752814"/>
    </source>
</evidence>
<dbReference type="InterPro" id="IPR008915">
    <property type="entry name" value="Peptidase_M50"/>
</dbReference>
<dbReference type="PANTHER" id="PTHR31412:SF0">
    <property type="entry name" value="ZINC METALLOPROTEASE EGY1, CHLOROPLASTIC-RELATED"/>
    <property type="match status" value="1"/>
</dbReference>
<keyword evidence="2" id="KW-0645">Protease</keyword>
<evidence type="ECO:0000259" key="9">
    <source>
        <dbReference type="Pfam" id="PF02163"/>
    </source>
</evidence>
<feature type="transmembrane region" description="Helical" evidence="8">
    <location>
        <begin position="193"/>
        <end position="214"/>
    </location>
</feature>
<comment type="caution">
    <text evidence="10">The sequence shown here is derived from an EMBL/GenBank/DDBJ whole genome shotgun (WGS) entry which is preliminary data.</text>
</comment>
<name>A0A8J8PB01_9ARCH</name>
<feature type="transmembrane region" description="Helical" evidence="8">
    <location>
        <begin position="252"/>
        <end position="273"/>
    </location>
</feature>
<protein>
    <recommendedName>
        <fullName evidence="9">Peptidase M50 domain-containing protein</fullName>
    </recommendedName>
</protein>
<keyword evidence="4" id="KW-0378">Hydrolase</keyword>
<feature type="transmembrane region" description="Helical" evidence="8">
    <location>
        <begin position="226"/>
        <end position="246"/>
    </location>
</feature>
<organism evidence="10 11">
    <name type="scientific">Candidatus Methanomassiliicoccus intestinalis</name>
    <dbReference type="NCBI Taxonomy" id="1406512"/>
    <lineage>
        <taxon>Archaea</taxon>
        <taxon>Methanobacteriati</taxon>
        <taxon>Thermoplasmatota</taxon>
        <taxon>Thermoplasmata</taxon>
        <taxon>Methanomassiliicoccales</taxon>
        <taxon>Methanomassiliicoccaceae</taxon>
        <taxon>Methanomassiliicoccus</taxon>
    </lineage>
</organism>
<keyword evidence="3 8" id="KW-0812">Transmembrane</keyword>
<keyword evidence="5" id="KW-0809">Transit peptide</keyword>
<feature type="transmembrane region" description="Helical" evidence="8">
    <location>
        <begin position="294"/>
        <end position="323"/>
    </location>
</feature>
<evidence type="ECO:0000256" key="2">
    <source>
        <dbReference type="ARBA" id="ARBA00022670"/>
    </source>
</evidence>
<dbReference type="CDD" id="cd06160">
    <property type="entry name" value="S2P-M50_like_2"/>
    <property type="match status" value="1"/>
</dbReference>
<reference evidence="10" key="1">
    <citation type="submission" date="2016-03" db="EMBL/GenBank/DDBJ databases">
        <authorList>
            <person name="Borrel G."/>
            <person name="Mccann A."/>
            <person name="O'Toole P.W."/>
        </authorList>
    </citation>
    <scope>NUCLEOTIDE SEQUENCE</scope>
    <source>
        <strain evidence="10">183</strain>
    </source>
</reference>
<proteinExistence type="predicted"/>
<keyword evidence="7 8" id="KW-0472">Membrane</keyword>
<comment type="subcellular location">
    <subcellularLocation>
        <location evidence="1">Membrane</location>
        <topology evidence="1">Multi-pass membrane protein</topology>
    </subcellularLocation>
</comment>
<evidence type="ECO:0000256" key="6">
    <source>
        <dbReference type="ARBA" id="ARBA00022989"/>
    </source>
</evidence>
<dbReference type="AlphaFoldDB" id="A0A8J8PB01"/>
<feature type="transmembrane region" description="Helical" evidence="8">
    <location>
        <begin position="120"/>
        <end position="143"/>
    </location>
</feature>
<dbReference type="GO" id="GO:0006508">
    <property type="term" value="P:proteolysis"/>
    <property type="evidence" value="ECO:0007669"/>
    <property type="project" value="UniProtKB-KW"/>
</dbReference>
<evidence type="ECO:0000256" key="7">
    <source>
        <dbReference type="ARBA" id="ARBA00023136"/>
    </source>
</evidence>
<dbReference type="GO" id="GO:0008233">
    <property type="term" value="F:peptidase activity"/>
    <property type="evidence" value="ECO:0007669"/>
    <property type="project" value="UniProtKB-KW"/>
</dbReference>
<dbReference type="RefSeq" id="WP_400195542.1">
    <property type="nucleotide sequence ID" value="NZ_CAYAYE010000033.1"/>
</dbReference>
<feature type="transmembrane region" description="Helical" evidence="8">
    <location>
        <begin position="94"/>
        <end position="114"/>
    </location>
</feature>
<evidence type="ECO:0000256" key="3">
    <source>
        <dbReference type="ARBA" id="ARBA00022692"/>
    </source>
</evidence>
<dbReference type="GO" id="GO:0016020">
    <property type="term" value="C:membrane"/>
    <property type="evidence" value="ECO:0007669"/>
    <property type="project" value="UniProtKB-SubCell"/>
</dbReference>
<dbReference type="Pfam" id="PF02163">
    <property type="entry name" value="Peptidase_M50"/>
    <property type="match status" value="1"/>
</dbReference>
<evidence type="ECO:0000256" key="4">
    <source>
        <dbReference type="ARBA" id="ARBA00022801"/>
    </source>
</evidence>
<dbReference type="Proteomes" id="UP000752814">
    <property type="component" value="Unassembled WGS sequence"/>
</dbReference>
<evidence type="ECO:0000313" key="10">
    <source>
        <dbReference type="EMBL" id="TQS82084.1"/>
    </source>
</evidence>